<organism evidence="4 5">
    <name type="scientific">Hydrocarboniphaga daqingensis</name>
    <dbReference type="NCBI Taxonomy" id="490188"/>
    <lineage>
        <taxon>Bacteria</taxon>
        <taxon>Pseudomonadati</taxon>
        <taxon>Pseudomonadota</taxon>
        <taxon>Gammaproteobacteria</taxon>
        <taxon>Nevskiales</taxon>
        <taxon>Nevskiaceae</taxon>
        <taxon>Hydrocarboniphaga</taxon>
    </lineage>
</organism>
<gene>
    <name evidence="4" type="ORF">SAMN04488068_2140</name>
</gene>
<dbReference type="Pfam" id="PF00990">
    <property type="entry name" value="GGDEF"/>
    <property type="match status" value="1"/>
</dbReference>
<name>A0A1M5PBI6_9GAMM</name>
<dbReference type="Gene3D" id="3.30.70.270">
    <property type="match status" value="1"/>
</dbReference>
<evidence type="ECO:0000313" key="5">
    <source>
        <dbReference type="Proteomes" id="UP000199758"/>
    </source>
</evidence>
<evidence type="ECO:0000259" key="3">
    <source>
        <dbReference type="PROSITE" id="PS50887"/>
    </source>
</evidence>
<dbReference type="SUPFAM" id="SSF55785">
    <property type="entry name" value="PYP-like sensor domain (PAS domain)"/>
    <property type="match status" value="1"/>
</dbReference>
<dbReference type="InterPro" id="IPR029787">
    <property type="entry name" value="Nucleotide_cyclase"/>
</dbReference>
<evidence type="ECO:0000256" key="2">
    <source>
        <dbReference type="ARBA" id="ARBA00034247"/>
    </source>
</evidence>
<dbReference type="PANTHER" id="PTHR45138:SF9">
    <property type="entry name" value="DIGUANYLATE CYCLASE DGCM-RELATED"/>
    <property type="match status" value="1"/>
</dbReference>
<dbReference type="GO" id="GO:0052621">
    <property type="term" value="F:diguanylate cyclase activity"/>
    <property type="evidence" value="ECO:0007669"/>
    <property type="project" value="UniProtKB-EC"/>
</dbReference>
<dbReference type="CDD" id="cd01949">
    <property type="entry name" value="GGDEF"/>
    <property type="match status" value="1"/>
</dbReference>
<dbReference type="GO" id="GO:1902201">
    <property type="term" value="P:negative regulation of bacterial-type flagellum-dependent cell motility"/>
    <property type="evidence" value="ECO:0007669"/>
    <property type="project" value="TreeGrafter"/>
</dbReference>
<dbReference type="NCBIfam" id="TIGR00254">
    <property type="entry name" value="GGDEF"/>
    <property type="match status" value="1"/>
</dbReference>
<dbReference type="PROSITE" id="PS50887">
    <property type="entry name" value="GGDEF"/>
    <property type="match status" value="1"/>
</dbReference>
<evidence type="ECO:0000256" key="1">
    <source>
        <dbReference type="ARBA" id="ARBA00012528"/>
    </source>
</evidence>
<dbReference type="EMBL" id="FQWZ01000004">
    <property type="protein sequence ID" value="SHG99092.1"/>
    <property type="molecule type" value="Genomic_DNA"/>
</dbReference>
<dbReference type="PANTHER" id="PTHR45138">
    <property type="entry name" value="REGULATORY COMPONENTS OF SENSORY TRANSDUCTION SYSTEM"/>
    <property type="match status" value="1"/>
</dbReference>
<evidence type="ECO:0000313" key="4">
    <source>
        <dbReference type="EMBL" id="SHG99092.1"/>
    </source>
</evidence>
<dbReference type="InterPro" id="IPR000160">
    <property type="entry name" value="GGDEF_dom"/>
</dbReference>
<sequence>MVRLDGGGRIVAVNRFLAELLQYSGAELRGRLLSDLGSAPWASESALAMVRLGVYEHLRRRELMLMSRDGLCFSFEFHEVGKVSGDRLIECLFQQLEPLPRRLPESEPPPTGSGVQRIVSPPRFLQIVQRALDRTREHRRPLSLMRIHIDRVGDPGLPEPAWTPLVLRGFAKACAQRLRQSDIVCRFDGTRFAVLLIDVATSGALCAAERLRTAVARDASPAAMGYARRIGLSIGVVSTRTGRISCAALLSRAQAKCDEAREQGGNRVVA</sequence>
<dbReference type="SUPFAM" id="SSF55073">
    <property type="entry name" value="Nucleotide cyclase"/>
    <property type="match status" value="1"/>
</dbReference>
<dbReference type="SMART" id="SM00267">
    <property type="entry name" value="GGDEF"/>
    <property type="match status" value="1"/>
</dbReference>
<dbReference type="GO" id="GO:0043709">
    <property type="term" value="P:cell adhesion involved in single-species biofilm formation"/>
    <property type="evidence" value="ECO:0007669"/>
    <property type="project" value="TreeGrafter"/>
</dbReference>
<dbReference type="STRING" id="490188.SAMN04488068_2140"/>
<dbReference type="InterPro" id="IPR043128">
    <property type="entry name" value="Rev_trsase/Diguanyl_cyclase"/>
</dbReference>
<dbReference type="InterPro" id="IPR035965">
    <property type="entry name" value="PAS-like_dom_sf"/>
</dbReference>
<comment type="catalytic activity">
    <reaction evidence="2">
        <text>2 GTP = 3',3'-c-di-GMP + 2 diphosphate</text>
        <dbReference type="Rhea" id="RHEA:24898"/>
        <dbReference type="ChEBI" id="CHEBI:33019"/>
        <dbReference type="ChEBI" id="CHEBI:37565"/>
        <dbReference type="ChEBI" id="CHEBI:58805"/>
        <dbReference type="EC" id="2.7.7.65"/>
    </reaction>
</comment>
<dbReference type="GO" id="GO:0005886">
    <property type="term" value="C:plasma membrane"/>
    <property type="evidence" value="ECO:0007669"/>
    <property type="project" value="TreeGrafter"/>
</dbReference>
<keyword evidence="5" id="KW-1185">Reference proteome</keyword>
<dbReference type="InterPro" id="IPR050469">
    <property type="entry name" value="Diguanylate_Cyclase"/>
</dbReference>
<dbReference type="Proteomes" id="UP000199758">
    <property type="component" value="Unassembled WGS sequence"/>
</dbReference>
<accession>A0A1M5PBI6</accession>
<reference evidence="4 5" key="1">
    <citation type="submission" date="2016-11" db="EMBL/GenBank/DDBJ databases">
        <authorList>
            <person name="Jaros S."/>
            <person name="Januszkiewicz K."/>
            <person name="Wedrychowicz H."/>
        </authorList>
    </citation>
    <scope>NUCLEOTIDE SEQUENCE [LARGE SCALE GENOMIC DNA]</scope>
    <source>
        <strain evidence="4 5">CGMCC 1.7049</strain>
    </source>
</reference>
<proteinExistence type="predicted"/>
<dbReference type="AlphaFoldDB" id="A0A1M5PBI6"/>
<feature type="domain" description="GGDEF" evidence="3">
    <location>
        <begin position="140"/>
        <end position="270"/>
    </location>
</feature>
<dbReference type="EC" id="2.7.7.65" evidence="1"/>
<protein>
    <recommendedName>
        <fullName evidence="1">diguanylate cyclase</fullName>
        <ecNumber evidence="1">2.7.7.65</ecNumber>
    </recommendedName>
</protein>